<dbReference type="PANTHER" id="PTHR33303">
    <property type="entry name" value="CYTOPLASMIC PROTEIN-RELATED"/>
    <property type="match status" value="1"/>
</dbReference>
<feature type="domain" description="CoA-binding" evidence="1">
    <location>
        <begin position="13"/>
        <end position="106"/>
    </location>
</feature>
<dbReference type="AlphaFoldDB" id="A0A2U3DAL0"/>
<gene>
    <name evidence="2" type="ORF">BM613_03455</name>
</gene>
<dbReference type="SUPFAM" id="SSF51735">
    <property type="entry name" value="NAD(P)-binding Rossmann-fold domains"/>
    <property type="match status" value="1"/>
</dbReference>
<dbReference type="InterPro" id="IPR036291">
    <property type="entry name" value="NAD(P)-bd_dom_sf"/>
</dbReference>
<sequence>MFENPSPEEMAAILRAAKTIAVVGLSDQPDRESYAVAQEMQHRGYRIIPVNPNISSSLGEKAYKNLSEIPISYDIINVFRRSEALPAVVTEAIATPCPVIWAQQGIYHEEAADMAKKAGKTIIMDRCIMVMHSLFVKGKPNL</sequence>
<accession>A0A2U3DAL0</accession>
<dbReference type="Pfam" id="PF13380">
    <property type="entry name" value="CoA_binding_2"/>
    <property type="match status" value="1"/>
</dbReference>
<dbReference type="SMART" id="SM00881">
    <property type="entry name" value="CoA_binding"/>
    <property type="match status" value="1"/>
</dbReference>
<evidence type="ECO:0000313" key="3">
    <source>
        <dbReference type="Proteomes" id="UP000245380"/>
    </source>
</evidence>
<organism evidence="2 3">
    <name type="scientific">Sulfoacidibacillus thermotolerans</name>
    <name type="common">Acidibacillus sulfuroxidans</name>
    <dbReference type="NCBI Taxonomy" id="1765684"/>
    <lineage>
        <taxon>Bacteria</taxon>
        <taxon>Bacillati</taxon>
        <taxon>Bacillota</taxon>
        <taxon>Bacilli</taxon>
        <taxon>Bacillales</taxon>
        <taxon>Alicyclobacillaceae</taxon>
        <taxon>Sulfoacidibacillus</taxon>
    </lineage>
</organism>
<dbReference type="PANTHER" id="PTHR33303:SF2">
    <property type="entry name" value="COA-BINDING DOMAIN-CONTAINING PROTEIN"/>
    <property type="match status" value="1"/>
</dbReference>
<name>A0A2U3DAL0_SULT2</name>
<reference evidence="2 3" key="1">
    <citation type="submission" date="2016-11" db="EMBL/GenBank/DDBJ databases">
        <title>Comparative genomics of Acidibacillus ferroxidans species.</title>
        <authorList>
            <person name="Oliveira G."/>
            <person name="Nunes G."/>
            <person name="Oliveira R."/>
            <person name="Araujo F."/>
            <person name="Salim A."/>
            <person name="Scholte L."/>
            <person name="Morais D."/>
            <person name="Nancucheo I."/>
            <person name="Johnson D.B."/>
            <person name="Grail B."/>
            <person name="Bittencourt J."/>
            <person name="Valadares R."/>
        </authorList>
    </citation>
    <scope>NUCLEOTIDE SEQUENCE [LARGE SCALE GENOMIC DNA]</scope>
    <source>
        <strain evidence="2 3">Y002</strain>
    </source>
</reference>
<protein>
    <submittedName>
        <fullName evidence="2">CoA-binding protein</fullName>
    </submittedName>
</protein>
<dbReference type="Gene3D" id="3.40.50.720">
    <property type="entry name" value="NAD(P)-binding Rossmann-like Domain"/>
    <property type="match status" value="1"/>
</dbReference>
<dbReference type="InterPro" id="IPR003781">
    <property type="entry name" value="CoA-bd"/>
</dbReference>
<dbReference type="OrthoDB" id="9804695at2"/>
<comment type="caution">
    <text evidence="2">The sequence shown here is derived from an EMBL/GenBank/DDBJ whole genome shotgun (WGS) entry which is preliminary data.</text>
</comment>
<dbReference type="RefSeq" id="WP_109429795.1">
    <property type="nucleotide sequence ID" value="NZ_MPDK01000004.1"/>
</dbReference>
<proteinExistence type="predicted"/>
<dbReference type="EMBL" id="MPDK01000004">
    <property type="protein sequence ID" value="PWI58292.1"/>
    <property type="molecule type" value="Genomic_DNA"/>
</dbReference>
<dbReference type="Proteomes" id="UP000245380">
    <property type="component" value="Unassembled WGS sequence"/>
</dbReference>
<evidence type="ECO:0000313" key="2">
    <source>
        <dbReference type="EMBL" id="PWI58292.1"/>
    </source>
</evidence>
<keyword evidence="3" id="KW-1185">Reference proteome</keyword>
<evidence type="ECO:0000259" key="1">
    <source>
        <dbReference type="SMART" id="SM00881"/>
    </source>
</evidence>